<sequence length="316" mass="35298">MKSKPIYVEIDVDADMETLWKHTQEPELHRQWDLRFSDITYLPKPDDEERQAFLYRTRIGFGLDIAGTGETKATIDVGIGSRLSTLSFGSKQRISLIRKGGGYWKYEPGETGKGIVFKTRYDYDTRFGIGGKWLDRLLFRPLFGYATAWSFDRLRLWLEKGIYPAVSAEKAIVHYSSLLLLAFLWLYQGIVPKLLYPESGELALLRQTGWFSGLEEIVLPLVGIGEIGLAFVLVANHRKKWAYKLQAVALLALGVAALTGMPNMLKDPFNPLTLGLAMAGLGAAAARTADELPNAARCRRKPVGQSNDVKRGKGKS</sequence>
<proteinExistence type="predicted"/>
<comment type="caution">
    <text evidence="2">The sequence shown here is derived from an EMBL/GenBank/DDBJ whole genome shotgun (WGS) entry which is preliminary data.</text>
</comment>
<dbReference type="SUPFAM" id="SSF55961">
    <property type="entry name" value="Bet v1-like"/>
    <property type="match status" value="1"/>
</dbReference>
<evidence type="ECO:0000313" key="2">
    <source>
        <dbReference type="EMBL" id="TVX97689.1"/>
    </source>
</evidence>
<protein>
    <recommendedName>
        <fullName evidence="4">DoxX-like family protein</fullName>
    </recommendedName>
</protein>
<dbReference type="Pfam" id="PF13781">
    <property type="entry name" value="DoxX_3"/>
    <property type="match status" value="1"/>
</dbReference>
<feature type="transmembrane region" description="Helical" evidence="1">
    <location>
        <begin position="178"/>
        <end position="197"/>
    </location>
</feature>
<keyword evidence="1" id="KW-0472">Membrane</keyword>
<accession>A0A559JCT3</accession>
<dbReference type="RefSeq" id="WP_144705055.1">
    <property type="nucleotide sequence ID" value="NZ_VNJJ01000011.1"/>
</dbReference>
<evidence type="ECO:0000256" key="1">
    <source>
        <dbReference type="SAM" id="Phobius"/>
    </source>
</evidence>
<evidence type="ECO:0000313" key="3">
    <source>
        <dbReference type="Proteomes" id="UP000316330"/>
    </source>
</evidence>
<keyword evidence="3" id="KW-1185">Reference proteome</keyword>
<reference evidence="2 3" key="1">
    <citation type="submission" date="2019-07" db="EMBL/GenBank/DDBJ databases">
        <authorList>
            <person name="Kim J."/>
        </authorList>
    </citation>
    <scope>NUCLEOTIDE SEQUENCE [LARGE SCALE GENOMIC DNA]</scope>
    <source>
        <strain evidence="2 3">G13</strain>
    </source>
</reference>
<keyword evidence="1" id="KW-0812">Transmembrane</keyword>
<evidence type="ECO:0008006" key="4">
    <source>
        <dbReference type="Google" id="ProtNLM"/>
    </source>
</evidence>
<dbReference type="OrthoDB" id="6199084at2"/>
<dbReference type="EMBL" id="VNJJ01000011">
    <property type="protein sequence ID" value="TVX97689.1"/>
    <property type="molecule type" value="Genomic_DNA"/>
</dbReference>
<feature type="transmembrane region" description="Helical" evidence="1">
    <location>
        <begin position="217"/>
        <end position="235"/>
    </location>
</feature>
<keyword evidence="1" id="KW-1133">Transmembrane helix</keyword>
<feature type="transmembrane region" description="Helical" evidence="1">
    <location>
        <begin position="247"/>
        <end position="265"/>
    </location>
</feature>
<dbReference type="Proteomes" id="UP000316330">
    <property type="component" value="Unassembled WGS sequence"/>
</dbReference>
<organism evidence="2 3">
    <name type="scientific">Cohnella terricola</name>
    <dbReference type="NCBI Taxonomy" id="1289167"/>
    <lineage>
        <taxon>Bacteria</taxon>
        <taxon>Bacillati</taxon>
        <taxon>Bacillota</taxon>
        <taxon>Bacilli</taxon>
        <taxon>Bacillales</taxon>
        <taxon>Paenibacillaceae</taxon>
        <taxon>Cohnella</taxon>
    </lineage>
</organism>
<gene>
    <name evidence="2" type="ORF">FPZ45_18130</name>
</gene>
<name>A0A559JCT3_9BACL</name>
<dbReference type="InterPro" id="IPR025695">
    <property type="entry name" value="DoxX-like"/>
</dbReference>
<dbReference type="AlphaFoldDB" id="A0A559JCT3"/>